<dbReference type="Proteomes" id="UP000324162">
    <property type="component" value="Unassembled WGS sequence"/>
</dbReference>
<dbReference type="NCBIfam" id="NF008380">
    <property type="entry name" value="PRK11175.1"/>
    <property type="match status" value="1"/>
</dbReference>
<dbReference type="OrthoDB" id="239260at2"/>
<dbReference type="CDD" id="cd23660">
    <property type="entry name" value="USP-E_repeat2"/>
    <property type="match status" value="1"/>
</dbReference>
<proteinExistence type="inferred from homology"/>
<evidence type="ECO:0000313" key="11">
    <source>
        <dbReference type="Proteomes" id="UP000324162"/>
    </source>
</evidence>
<feature type="domain" description="UspA" evidence="5">
    <location>
        <begin position="172"/>
        <end position="297"/>
    </location>
</feature>
<evidence type="ECO:0000256" key="2">
    <source>
        <dbReference type="ARBA" id="ARBA00008791"/>
    </source>
</evidence>
<dbReference type="AlphaFoldDB" id="A0A063KTS3"/>
<evidence type="ECO:0000313" key="7">
    <source>
        <dbReference type="EMBL" id="KAA1159492.1"/>
    </source>
</evidence>
<evidence type="ECO:0000313" key="8">
    <source>
        <dbReference type="EMBL" id="KDC53503.1"/>
    </source>
</evidence>
<comment type="function">
    <text evidence="4">Required for resistance to DNA-damaging agents.</text>
</comment>
<evidence type="ECO:0000313" key="10">
    <source>
        <dbReference type="Proteomes" id="UP000322915"/>
    </source>
</evidence>
<dbReference type="EMBL" id="SEUJ01000074">
    <property type="protein sequence ID" value="KAA1152946.1"/>
    <property type="molecule type" value="Genomic_DNA"/>
</dbReference>
<dbReference type="RefSeq" id="WP_007375304.1">
    <property type="nucleotide sequence ID" value="NZ_JBBMQV010000002.1"/>
</dbReference>
<evidence type="ECO:0000313" key="6">
    <source>
        <dbReference type="EMBL" id="KAA1152946.1"/>
    </source>
</evidence>
<keyword evidence="10" id="KW-1185">Reference proteome</keyword>
<dbReference type="InterPro" id="IPR006016">
    <property type="entry name" value="UspA"/>
</dbReference>
<dbReference type="Gene3D" id="3.40.50.12370">
    <property type="match status" value="1"/>
</dbReference>
<dbReference type="Proteomes" id="UP000322915">
    <property type="component" value="Unassembled WGS sequence"/>
</dbReference>
<evidence type="ECO:0000256" key="4">
    <source>
        <dbReference type="ARBA" id="ARBA00037131"/>
    </source>
</evidence>
<comment type="caution">
    <text evidence="8">The sequence shown here is derived from an EMBL/GenBank/DDBJ whole genome shotgun (WGS) entry which is preliminary data.</text>
</comment>
<accession>A0A063KTS3</accession>
<dbReference type="PANTHER" id="PTHR47892:SF1">
    <property type="entry name" value="UNIVERSAL STRESS PROTEIN E"/>
    <property type="match status" value="1"/>
</dbReference>
<dbReference type="GO" id="GO:0005737">
    <property type="term" value="C:cytoplasm"/>
    <property type="evidence" value="ECO:0007669"/>
    <property type="project" value="UniProtKB-SubCell"/>
</dbReference>
<comment type="subcellular location">
    <subcellularLocation>
        <location evidence="1">Cytoplasm</location>
    </subcellularLocation>
</comment>
<organism evidence="8 9">
    <name type="scientific">Pseudoalteromonas fuliginea</name>
    <dbReference type="NCBI Taxonomy" id="1872678"/>
    <lineage>
        <taxon>Bacteria</taxon>
        <taxon>Pseudomonadati</taxon>
        <taxon>Pseudomonadota</taxon>
        <taxon>Gammaproteobacteria</taxon>
        <taxon>Alteromonadales</taxon>
        <taxon>Pseudoalteromonadaceae</taxon>
        <taxon>Pseudoalteromonas</taxon>
    </lineage>
</organism>
<name>A0A063KTS3_9GAMM</name>
<dbReference type="SUPFAM" id="SSF52402">
    <property type="entry name" value="Adenine nucleotide alpha hydrolases-like"/>
    <property type="match status" value="2"/>
</dbReference>
<evidence type="ECO:0000313" key="9">
    <source>
        <dbReference type="Proteomes" id="UP000027154"/>
    </source>
</evidence>
<dbReference type="PANTHER" id="PTHR47892">
    <property type="entry name" value="UNIVERSAL STRESS PROTEIN E"/>
    <property type="match status" value="1"/>
</dbReference>
<reference evidence="10 11" key="2">
    <citation type="submission" date="2019-01" db="EMBL/GenBank/DDBJ databases">
        <title>Genome sequences of marine Pseudoalteromonas species.</title>
        <authorList>
            <person name="Boraston A.B."/>
            <person name="Hehemann J.-H."/>
            <person name="Vickers C.J."/>
            <person name="Salama-Alber O."/>
            <person name="Abe K."/>
            <person name="Hettle A.J."/>
        </authorList>
    </citation>
    <scope>NUCLEOTIDE SEQUENCE [LARGE SCALE GENOMIC DNA]</scope>
    <source>
        <strain evidence="7 11">PS42</strain>
        <strain evidence="6 10">PS47</strain>
    </source>
</reference>
<dbReference type="Pfam" id="PF00582">
    <property type="entry name" value="Usp"/>
    <property type="match status" value="2"/>
</dbReference>
<evidence type="ECO:0000256" key="3">
    <source>
        <dbReference type="ARBA" id="ARBA00022490"/>
    </source>
</evidence>
<keyword evidence="3" id="KW-0963">Cytoplasm</keyword>
<feature type="domain" description="UspA" evidence="5">
    <location>
        <begin position="4"/>
        <end position="144"/>
    </location>
</feature>
<dbReference type="EMBL" id="JJNZ01000002">
    <property type="protein sequence ID" value="KDC53503.1"/>
    <property type="molecule type" value="Genomic_DNA"/>
</dbReference>
<sequence length="310" mass="34228">MDTIKRIIAVIDPTKDDQHGLARSIDLAKKSGASITAFMTVYDFSYEMTTMLSGDEREAMRDAVVKDRELWLSDLVSPYKDISIETQVVWHNRPYEAIIDAVIDEKYDLVIKGTHQHGALKSVIFTPTDWHLVRKCPAPVLFVKEMAWPANGNILAAVNAVSENEEHVALNKRVIKDAQFLCGLANATLNLVNAYPATPVNIAIEIPEFNPGLYNESVKKHHHESTNELAAEFNLSQEQCFIEEGLPEDVIPDVAKRLNSELVVIGTVGRTGLSAALVGNTAEHVIDSLDCDVLALKPDGYVSPLAKKLD</sequence>
<evidence type="ECO:0000259" key="5">
    <source>
        <dbReference type="Pfam" id="PF00582"/>
    </source>
</evidence>
<dbReference type="EMBL" id="SEUK01000051">
    <property type="protein sequence ID" value="KAA1159492.1"/>
    <property type="molecule type" value="Genomic_DNA"/>
</dbReference>
<protein>
    <submittedName>
        <fullName evidence="8">Universal stress protein UspE</fullName>
    </submittedName>
</protein>
<comment type="similarity">
    <text evidence="2">Belongs to the universal stress protein A family.</text>
</comment>
<evidence type="ECO:0000256" key="1">
    <source>
        <dbReference type="ARBA" id="ARBA00004496"/>
    </source>
</evidence>
<reference evidence="8 9" key="1">
    <citation type="submission" date="2014-04" db="EMBL/GenBank/DDBJ databases">
        <title>Pseudoalteromonas galatheae sp. nov., isolated from a deep-sea polychaete near Canal Concepcion, Chile.</title>
        <authorList>
            <person name="Machado H.R."/>
            <person name="Gram L."/>
            <person name="Vynne N.G."/>
        </authorList>
    </citation>
    <scope>NUCLEOTIDE SEQUENCE [LARGE SCALE GENOMIC DNA]</scope>
    <source>
        <strain evidence="8 9">KMM216</strain>
    </source>
</reference>
<gene>
    <name evidence="6" type="primary">uspE</name>
    <name evidence="8" type="ORF">DC53_00750</name>
    <name evidence="7" type="ORF">EU508_13085</name>
    <name evidence="6" type="ORF">EU509_14550</name>
</gene>
<dbReference type="Proteomes" id="UP000027154">
    <property type="component" value="Unassembled WGS sequence"/>
</dbReference>